<dbReference type="SUPFAM" id="SSF51445">
    <property type="entry name" value="(Trans)glycosidases"/>
    <property type="match status" value="1"/>
</dbReference>
<evidence type="ECO:0008006" key="2">
    <source>
        <dbReference type="Google" id="ProtNLM"/>
    </source>
</evidence>
<reference evidence="1" key="1">
    <citation type="journal article" date="2014" name="Front. Microbiol.">
        <title>High frequency of phylogenetically diverse reductive dehalogenase-homologous genes in deep subseafloor sedimentary metagenomes.</title>
        <authorList>
            <person name="Kawai M."/>
            <person name="Futagami T."/>
            <person name="Toyoda A."/>
            <person name="Takaki Y."/>
            <person name="Nishi S."/>
            <person name="Hori S."/>
            <person name="Arai W."/>
            <person name="Tsubouchi T."/>
            <person name="Morono Y."/>
            <person name="Uchiyama I."/>
            <person name="Ito T."/>
            <person name="Fujiyama A."/>
            <person name="Inagaki F."/>
            <person name="Takami H."/>
        </authorList>
    </citation>
    <scope>NUCLEOTIDE SEQUENCE</scope>
    <source>
        <strain evidence="1">Expedition CK06-06</strain>
    </source>
</reference>
<proteinExistence type="predicted"/>
<comment type="caution">
    <text evidence="1">The sequence shown here is derived from an EMBL/GenBank/DDBJ whole genome shotgun (WGS) entry which is preliminary data.</text>
</comment>
<evidence type="ECO:0000313" key="1">
    <source>
        <dbReference type="EMBL" id="GAG15866.1"/>
    </source>
</evidence>
<feature type="non-terminal residue" evidence="1">
    <location>
        <position position="260"/>
    </location>
</feature>
<dbReference type="EMBL" id="BARS01033857">
    <property type="protein sequence ID" value="GAG15866.1"/>
    <property type="molecule type" value="Genomic_DNA"/>
</dbReference>
<protein>
    <recommendedName>
        <fullName evidence="2">Glycoside hydrolase family 5 domain-containing protein</fullName>
    </recommendedName>
</protein>
<dbReference type="InterPro" id="IPR017853">
    <property type="entry name" value="GH"/>
</dbReference>
<sequence length="260" mass="28931">PESAEANTRRFVAGLPEYRAQGVLMVNLNVQGGHPLQGRTDVPDWQGSAQDGTEGMRSILHNSGFRADGSLDPDYFERIAWIIEACDKLHMVVNLQLFYFGQDPVFTDEEGVTAACDNAVDWLTDKGYANVTVEIANEVMQGHYHHDILKPPRVHELIERVRSRAKEKNYPLYVSTSEAALLSEGQWTIETIDRTFSVSDFVLLHGGAVPEVLEKVELIRGRPWYGKRPVPIVFNETGGGLPVFRALVEAGVSFGLHSQV</sequence>
<accession>X0WT35</accession>
<dbReference type="Gene3D" id="3.20.20.80">
    <property type="entry name" value="Glycosidases"/>
    <property type="match status" value="1"/>
</dbReference>
<name>X0WT35_9ZZZZ</name>
<feature type="non-terminal residue" evidence="1">
    <location>
        <position position="1"/>
    </location>
</feature>
<gene>
    <name evidence="1" type="ORF">S01H1_52389</name>
</gene>
<organism evidence="1">
    <name type="scientific">marine sediment metagenome</name>
    <dbReference type="NCBI Taxonomy" id="412755"/>
    <lineage>
        <taxon>unclassified sequences</taxon>
        <taxon>metagenomes</taxon>
        <taxon>ecological metagenomes</taxon>
    </lineage>
</organism>
<dbReference type="AlphaFoldDB" id="X0WT35"/>